<keyword evidence="4 8" id="KW-0812">Transmembrane</keyword>
<dbReference type="Proteomes" id="UP000188320">
    <property type="component" value="Unassembled WGS sequence"/>
</dbReference>
<evidence type="ECO:0000256" key="3">
    <source>
        <dbReference type="ARBA" id="ARBA00009386"/>
    </source>
</evidence>
<comment type="function">
    <text evidence="8">Subunit of the oligosaccharyl transferase (OST) complex that catalyzes the initial transfer of a defined glycan (Glc(3)Man(9)GlcNAc(2) in eukaryotes) from the lipid carrier dolichol-pyrophosphate to an asparagine residue within an Asn-X-Ser/Thr consensus motif in nascent polypeptide chains, the first step in protein N-glycosylation. N-glycosylation occurs cotranslationally and the complex associates with the Sec61 complex at the channel-forming translocon complex that mediates protein translocation across the endoplasmic reticulum (ER). All subunits are required for a maximal enzyme activity.</text>
</comment>
<keyword evidence="7 8" id="KW-0472">Membrane</keyword>
<feature type="transmembrane region" description="Helical" evidence="8">
    <location>
        <begin position="27"/>
        <end position="47"/>
    </location>
</feature>
<evidence type="ECO:0000313" key="10">
    <source>
        <dbReference type="Proteomes" id="UP000188320"/>
    </source>
</evidence>
<comment type="pathway">
    <text evidence="2 8">Protein modification; protein glycosylation.</text>
</comment>
<evidence type="ECO:0000256" key="1">
    <source>
        <dbReference type="ARBA" id="ARBA00004477"/>
    </source>
</evidence>
<proteinExistence type="inferred from homology"/>
<dbReference type="GO" id="GO:0008250">
    <property type="term" value="C:oligosaccharyltransferase complex"/>
    <property type="evidence" value="ECO:0007669"/>
    <property type="project" value="InterPro"/>
</dbReference>
<comment type="similarity">
    <text evidence="3 8">Belongs to the DAD/OST2 family.</text>
</comment>
<dbReference type="PANTHER" id="PTHR10705">
    <property type="entry name" value="DOLICHYL-DIPHOSPHOOLIGOSACCHARIDE--PROTEIN GLYCOSYLTRANSFERASE SUBUNIT DAD1"/>
    <property type="match status" value="1"/>
</dbReference>
<name>A0A1R1PI51_ZANCU</name>
<reference evidence="10" key="1">
    <citation type="submission" date="2017-01" db="EMBL/GenBank/DDBJ databases">
        <authorList>
            <person name="Wang Y."/>
            <person name="White M."/>
            <person name="Kvist S."/>
            <person name="Moncalvo J.-M."/>
        </authorList>
    </citation>
    <scope>NUCLEOTIDE SEQUENCE [LARGE SCALE GENOMIC DNA]</scope>
    <source>
        <strain evidence="10">COL-18-3</strain>
    </source>
</reference>
<comment type="caution">
    <text evidence="9">The sequence shown here is derived from an EMBL/GenBank/DDBJ whole genome shotgun (WGS) entry which is preliminary data.</text>
</comment>
<feature type="transmembrane region" description="Helical" evidence="8">
    <location>
        <begin position="53"/>
        <end position="71"/>
    </location>
</feature>
<dbReference type="GO" id="GO:0016740">
    <property type="term" value="F:transferase activity"/>
    <property type="evidence" value="ECO:0007669"/>
    <property type="project" value="UniProtKB-KW"/>
</dbReference>
<evidence type="ECO:0000256" key="8">
    <source>
        <dbReference type="RuleBase" id="RU361136"/>
    </source>
</evidence>
<evidence type="ECO:0000313" key="9">
    <source>
        <dbReference type="EMBL" id="OMH80628.1"/>
    </source>
</evidence>
<organism evidence="9 10">
    <name type="scientific">Zancudomyces culisetae</name>
    <name type="common">Gut fungus</name>
    <name type="synonym">Smittium culisetae</name>
    <dbReference type="NCBI Taxonomy" id="1213189"/>
    <lineage>
        <taxon>Eukaryota</taxon>
        <taxon>Fungi</taxon>
        <taxon>Fungi incertae sedis</taxon>
        <taxon>Zoopagomycota</taxon>
        <taxon>Kickxellomycotina</taxon>
        <taxon>Harpellomycetes</taxon>
        <taxon>Harpellales</taxon>
        <taxon>Legeriomycetaceae</taxon>
        <taxon>Zancudomyces</taxon>
    </lineage>
</organism>
<evidence type="ECO:0000256" key="7">
    <source>
        <dbReference type="ARBA" id="ARBA00023136"/>
    </source>
</evidence>
<protein>
    <recommendedName>
        <fullName evidence="8">Dolichyl-diphosphooligosaccharide--protein glycosyltransferase subunit OST2</fullName>
        <shortName evidence="8">Oligosaccharyl transferase subunit OST2</shortName>
    </recommendedName>
</protein>
<sequence length="74" mass="8077">MISSISSVYSEALEKYKSETPEKLKLLDLYMVFCVLLGVLQAVYLLVVGTYPYNAFLAGFGSAVASFVLSGKQD</sequence>
<evidence type="ECO:0000256" key="5">
    <source>
        <dbReference type="ARBA" id="ARBA00022824"/>
    </source>
</evidence>
<dbReference type="OrthoDB" id="445566at2759"/>
<evidence type="ECO:0000256" key="4">
    <source>
        <dbReference type="ARBA" id="ARBA00022692"/>
    </source>
</evidence>
<keyword evidence="6 8" id="KW-1133">Transmembrane helix</keyword>
<dbReference type="Pfam" id="PF02109">
    <property type="entry name" value="DAD"/>
    <property type="match status" value="1"/>
</dbReference>
<keyword evidence="5 8" id="KW-0256">Endoplasmic reticulum</keyword>
<dbReference type="GO" id="GO:0006487">
    <property type="term" value="P:protein N-linked glycosylation"/>
    <property type="evidence" value="ECO:0007669"/>
    <property type="project" value="TreeGrafter"/>
</dbReference>
<evidence type="ECO:0000256" key="2">
    <source>
        <dbReference type="ARBA" id="ARBA00004922"/>
    </source>
</evidence>
<gene>
    <name evidence="9" type="ORF">AX774_g5934</name>
</gene>
<keyword evidence="9" id="KW-0808">Transferase</keyword>
<dbReference type="UniPathway" id="UPA00378"/>
<dbReference type="InterPro" id="IPR003038">
    <property type="entry name" value="DAD/Ost2"/>
</dbReference>
<dbReference type="PANTHER" id="PTHR10705:SF0">
    <property type="entry name" value="DOLICHYL-DIPHOSPHOOLIGOSACCHARIDE--PROTEIN GLYCOSYLTRANSFERASE SUBUNIT DAD1"/>
    <property type="match status" value="1"/>
</dbReference>
<dbReference type="AlphaFoldDB" id="A0A1R1PI51"/>
<keyword evidence="10" id="KW-1185">Reference proteome</keyword>
<comment type="caution">
    <text evidence="8">Lacks conserved residue(s) required for the propagation of feature annotation.</text>
</comment>
<accession>A0A1R1PI51</accession>
<dbReference type="EMBL" id="LSSK01001126">
    <property type="protein sequence ID" value="OMH80628.1"/>
    <property type="molecule type" value="Genomic_DNA"/>
</dbReference>
<comment type="subunit">
    <text evidence="8">Component of the oligosaccharyltransferase (OST) complex.</text>
</comment>
<evidence type="ECO:0000256" key="6">
    <source>
        <dbReference type="ARBA" id="ARBA00022989"/>
    </source>
</evidence>
<comment type="subcellular location">
    <subcellularLocation>
        <location evidence="1 8">Endoplasmic reticulum membrane</location>
        <topology evidence="1 8">Multi-pass membrane protein</topology>
    </subcellularLocation>
</comment>